<proteinExistence type="predicted"/>
<dbReference type="Proteomes" id="UP001521222">
    <property type="component" value="Unassembled WGS sequence"/>
</dbReference>
<dbReference type="EMBL" id="JAKIXB020000002">
    <property type="protein sequence ID" value="KAL1610935.1"/>
    <property type="molecule type" value="Genomic_DNA"/>
</dbReference>
<sequence length="145" mass="15693">MDSLRQDYNQYRVEMASRLDDLERRLEIAETALARNGSYGMDLPPLPPSGPRPTGSGSRSDAGFAEHRCLDQPLPPLHPAPALSPAFASPNHSATTYGHPQQAPRAGGRPPKKMGSAENAGYLPYAIEKIAAAAQKKSVEDTRTW</sequence>
<protein>
    <submittedName>
        <fullName evidence="2">Uncharacterized protein</fullName>
    </submittedName>
</protein>
<reference evidence="2 3" key="1">
    <citation type="submission" date="2024-02" db="EMBL/GenBank/DDBJ databases">
        <title>De novo assembly and annotation of 12 fungi associated with fruit tree decline syndrome in Ontario, Canada.</title>
        <authorList>
            <person name="Sulman M."/>
            <person name="Ellouze W."/>
            <person name="Ilyukhin E."/>
        </authorList>
    </citation>
    <scope>NUCLEOTIDE SEQUENCE [LARGE SCALE GENOMIC DNA]</scope>
    <source>
        <strain evidence="2 3">M97-236</strain>
    </source>
</reference>
<keyword evidence="3" id="KW-1185">Reference proteome</keyword>
<feature type="compositionally biased region" description="Low complexity" evidence="1">
    <location>
        <begin position="80"/>
        <end position="90"/>
    </location>
</feature>
<evidence type="ECO:0000313" key="2">
    <source>
        <dbReference type="EMBL" id="KAL1610935.1"/>
    </source>
</evidence>
<comment type="caution">
    <text evidence="2">The sequence shown here is derived from an EMBL/GenBank/DDBJ whole genome shotgun (WGS) entry which is preliminary data.</text>
</comment>
<name>A0ABR3S2M3_9PLEO</name>
<evidence type="ECO:0000313" key="3">
    <source>
        <dbReference type="Proteomes" id="UP001521222"/>
    </source>
</evidence>
<evidence type="ECO:0000256" key="1">
    <source>
        <dbReference type="SAM" id="MobiDB-lite"/>
    </source>
</evidence>
<feature type="region of interest" description="Disordered" evidence="1">
    <location>
        <begin position="33"/>
        <end position="118"/>
    </location>
</feature>
<gene>
    <name evidence="2" type="ORF">SLS59_000572</name>
</gene>
<organism evidence="2 3">
    <name type="scientific">Nothophoma quercina</name>
    <dbReference type="NCBI Taxonomy" id="749835"/>
    <lineage>
        <taxon>Eukaryota</taxon>
        <taxon>Fungi</taxon>
        <taxon>Dikarya</taxon>
        <taxon>Ascomycota</taxon>
        <taxon>Pezizomycotina</taxon>
        <taxon>Dothideomycetes</taxon>
        <taxon>Pleosporomycetidae</taxon>
        <taxon>Pleosporales</taxon>
        <taxon>Pleosporineae</taxon>
        <taxon>Didymellaceae</taxon>
        <taxon>Nothophoma</taxon>
    </lineage>
</organism>
<accession>A0ABR3S2M3</accession>